<feature type="compositionally biased region" description="Basic and acidic residues" evidence="1">
    <location>
        <begin position="72"/>
        <end position="81"/>
    </location>
</feature>
<evidence type="ECO:0000313" key="3">
    <source>
        <dbReference type="Proteomes" id="UP000053201"/>
    </source>
</evidence>
<feature type="region of interest" description="Disordered" evidence="1">
    <location>
        <begin position="161"/>
        <end position="195"/>
    </location>
</feature>
<feature type="region of interest" description="Disordered" evidence="1">
    <location>
        <begin position="230"/>
        <end position="269"/>
    </location>
</feature>
<dbReference type="EMBL" id="KQ257471">
    <property type="protein sequence ID" value="KNC96171.1"/>
    <property type="molecule type" value="Genomic_DNA"/>
</dbReference>
<sequence>MPKKKESIPAQSQMPAGIPDQDITDEEQSLNDDDETNDDDHQDYVQELVNKYAGAEPNAGRHAGRGVANPGRDADPGRDTGEVNTSAPKKRTASEKQRAHLEKSREKALQVRRELAAKRKEERELEKKRKEDERILAKAEALRVEQEKCVEARLRNYMKDLQSHKTKAKRIKTPIPKKRRQIVVEESSDDSSDDDDYQVVKVIKRKRTRPVHPTRADVVRFKNGHEYVGHAEPYPSAEPYAGRHAGHGVANPGRDIMRTKPPSIFDDIV</sequence>
<protein>
    <submittedName>
        <fullName evidence="2">Uncharacterized protein</fullName>
    </submittedName>
</protein>
<reference evidence="2 3" key="1">
    <citation type="submission" date="2009-08" db="EMBL/GenBank/DDBJ databases">
        <title>The Genome Sequence of Spizellomyces punctatus strain DAOM BR117.</title>
        <authorList>
            <consortium name="The Broad Institute Genome Sequencing Platform"/>
            <person name="Russ C."/>
            <person name="Cuomo C."/>
            <person name="Shea T."/>
            <person name="Young S.K."/>
            <person name="Zeng Q."/>
            <person name="Koehrsen M."/>
            <person name="Haas B."/>
            <person name="Borodovsky M."/>
            <person name="Guigo R."/>
            <person name="Alvarado L."/>
            <person name="Berlin A."/>
            <person name="Bochicchio J."/>
            <person name="Borenstein D."/>
            <person name="Chapman S."/>
            <person name="Chen Z."/>
            <person name="Engels R."/>
            <person name="Freedman E."/>
            <person name="Gellesch M."/>
            <person name="Goldberg J."/>
            <person name="Griggs A."/>
            <person name="Gujja S."/>
            <person name="Heiman D."/>
            <person name="Hepburn T."/>
            <person name="Howarth C."/>
            <person name="Jen D."/>
            <person name="Larson L."/>
            <person name="Lewis B."/>
            <person name="Mehta T."/>
            <person name="Park D."/>
            <person name="Pearson M."/>
            <person name="Roberts A."/>
            <person name="Saif S."/>
            <person name="Shenoy N."/>
            <person name="Sisk P."/>
            <person name="Stolte C."/>
            <person name="Sykes S."/>
            <person name="Thomson T."/>
            <person name="Walk T."/>
            <person name="White J."/>
            <person name="Yandava C."/>
            <person name="Burger G."/>
            <person name="Gray M.W."/>
            <person name="Holland P.W.H."/>
            <person name="King N."/>
            <person name="Lang F.B.F."/>
            <person name="Roger A.J."/>
            <person name="Ruiz-Trillo I."/>
            <person name="Lander E."/>
            <person name="Nusbaum C."/>
        </authorList>
    </citation>
    <scope>NUCLEOTIDE SEQUENCE [LARGE SCALE GENOMIC DNA]</scope>
    <source>
        <strain evidence="2 3">DAOM BR117</strain>
    </source>
</reference>
<dbReference type="AlphaFoldDB" id="A0A0L0H5J4"/>
<gene>
    <name evidence="2" type="ORF">SPPG_09549</name>
</gene>
<evidence type="ECO:0000313" key="2">
    <source>
        <dbReference type="EMBL" id="KNC96171.1"/>
    </source>
</evidence>
<accession>A0A0L0H5J4</accession>
<organism evidence="2 3">
    <name type="scientific">Spizellomyces punctatus (strain DAOM BR117)</name>
    <dbReference type="NCBI Taxonomy" id="645134"/>
    <lineage>
        <taxon>Eukaryota</taxon>
        <taxon>Fungi</taxon>
        <taxon>Fungi incertae sedis</taxon>
        <taxon>Chytridiomycota</taxon>
        <taxon>Chytridiomycota incertae sedis</taxon>
        <taxon>Chytridiomycetes</taxon>
        <taxon>Spizellomycetales</taxon>
        <taxon>Spizellomycetaceae</taxon>
        <taxon>Spizellomyces</taxon>
    </lineage>
</organism>
<feature type="region of interest" description="Disordered" evidence="1">
    <location>
        <begin position="1"/>
        <end position="132"/>
    </location>
</feature>
<feature type="compositionally biased region" description="Basic and acidic residues" evidence="1">
    <location>
        <begin position="92"/>
        <end position="132"/>
    </location>
</feature>
<evidence type="ECO:0000256" key="1">
    <source>
        <dbReference type="SAM" id="MobiDB-lite"/>
    </source>
</evidence>
<dbReference type="InParanoid" id="A0A0L0H5J4"/>
<dbReference type="VEuPathDB" id="FungiDB:SPPG_09549"/>
<feature type="compositionally biased region" description="Acidic residues" evidence="1">
    <location>
        <begin position="186"/>
        <end position="195"/>
    </location>
</feature>
<dbReference type="GeneID" id="27692674"/>
<keyword evidence="3" id="KW-1185">Reference proteome</keyword>
<feature type="compositionally biased region" description="Acidic residues" evidence="1">
    <location>
        <begin position="22"/>
        <end position="41"/>
    </location>
</feature>
<name>A0A0L0H5J4_SPIPD</name>
<proteinExistence type="predicted"/>
<dbReference type="Proteomes" id="UP000053201">
    <property type="component" value="Unassembled WGS sequence"/>
</dbReference>
<dbReference type="RefSeq" id="XP_016604211.1">
    <property type="nucleotide sequence ID" value="XM_016757724.1"/>
</dbReference>
<feature type="compositionally biased region" description="Basic residues" evidence="1">
    <location>
        <begin position="164"/>
        <end position="181"/>
    </location>
</feature>